<feature type="domain" description="Major facilitator superfamily (MFS) profile" evidence="11">
    <location>
        <begin position="633"/>
        <end position="841"/>
    </location>
</feature>
<dbReference type="SUPFAM" id="SSF50129">
    <property type="entry name" value="GroES-like"/>
    <property type="match status" value="1"/>
</dbReference>
<feature type="transmembrane region" description="Helical" evidence="10">
    <location>
        <begin position="699"/>
        <end position="718"/>
    </location>
</feature>
<feature type="transmembrane region" description="Helical" evidence="10">
    <location>
        <begin position="531"/>
        <end position="548"/>
    </location>
</feature>
<gene>
    <name evidence="12" type="ORF">KAF25_005281</name>
</gene>
<evidence type="ECO:0000313" key="13">
    <source>
        <dbReference type="Proteomes" id="UP000782241"/>
    </source>
</evidence>
<feature type="transmembrane region" description="Helical" evidence="10">
    <location>
        <begin position="802"/>
        <end position="821"/>
    </location>
</feature>
<name>A0A9P7KUF8_9HYPO</name>
<keyword evidence="6" id="KW-0560">Oxidoreductase</keyword>
<dbReference type="Pfam" id="PF00107">
    <property type="entry name" value="ADH_zinc_N"/>
    <property type="match status" value="1"/>
</dbReference>
<feature type="transmembrane region" description="Helical" evidence="10">
    <location>
        <begin position="503"/>
        <end position="525"/>
    </location>
</feature>
<dbReference type="GO" id="GO:0008270">
    <property type="term" value="F:zinc ion binding"/>
    <property type="evidence" value="ECO:0007669"/>
    <property type="project" value="InterPro"/>
</dbReference>
<dbReference type="Pfam" id="PF08240">
    <property type="entry name" value="ADH_N"/>
    <property type="match status" value="1"/>
</dbReference>
<feature type="transmembrane region" description="Helical" evidence="10">
    <location>
        <begin position="662"/>
        <end position="687"/>
    </location>
</feature>
<evidence type="ECO:0000256" key="10">
    <source>
        <dbReference type="SAM" id="Phobius"/>
    </source>
</evidence>
<feature type="transmembrane region" description="Helical" evidence="10">
    <location>
        <begin position="468"/>
        <end position="491"/>
    </location>
</feature>
<keyword evidence="5 9" id="KW-0862">Zinc</keyword>
<reference evidence="12" key="1">
    <citation type="submission" date="2021-04" db="EMBL/GenBank/DDBJ databases">
        <title>Draft genome of Fusarium avenaceum strain F156N33, isolated from an atmospheric sample in Virginia.</title>
        <authorList>
            <person name="Yang S."/>
            <person name="Vinatzer B.A."/>
            <person name="Coleman J."/>
        </authorList>
    </citation>
    <scope>NUCLEOTIDE SEQUENCE</scope>
    <source>
        <strain evidence="12">F156N33</strain>
    </source>
</reference>
<keyword evidence="8" id="KW-0325">Glycoprotein</keyword>
<comment type="subcellular location">
    <subcellularLocation>
        <location evidence="2">Membrane</location>
        <topology evidence="2">Multi-pass membrane protein</topology>
    </subcellularLocation>
</comment>
<protein>
    <recommendedName>
        <fullName evidence="11">Major facilitator superfamily (MFS) profile domain-containing protein</fullName>
    </recommendedName>
</protein>
<feature type="transmembrane region" description="Helical" evidence="10">
    <location>
        <begin position="724"/>
        <end position="746"/>
    </location>
</feature>
<comment type="similarity">
    <text evidence="3 9">Belongs to the zinc-containing alcohol dehydrogenase family.</text>
</comment>
<keyword evidence="13" id="KW-1185">Reference proteome</keyword>
<dbReference type="InterPro" id="IPR020846">
    <property type="entry name" value="MFS_dom"/>
</dbReference>
<evidence type="ECO:0000256" key="2">
    <source>
        <dbReference type="ARBA" id="ARBA00004141"/>
    </source>
</evidence>
<dbReference type="InterPro" id="IPR011032">
    <property type="entry name" value="GroES-like_sf"/>
</dbReference>
<dbReference type="AlphaFoldDB" id="A0A9P7KUF8"/>
<dbReference type="InterPro" id="IPR002328">
    <property type="entry name" value="ADH_Zn_CS"/>
</dbReference>
<dbReference type="Gene3D" id="3.90.180.10">
    <property type="entry name" value="Medium-chain alcohol dehydrogenases, catalytic domain"/>
    <property type="match status" value="1"/>
</dbReference>
<feature type="transmembrane region" description="Helical" evidence="10">
    <location>
        <begin position="560"/>
        <end position="581"/>
    </location>
</feature>
<dbReference type="InterPro" id="IPR036291">
    <property type="entry name" value="NAD(P)-bd_dom_sf"/>
</dbReference>
<evidence type="ECO:0000259" key="11">
    <source>
        <dbReference type="PROSITE" id="PS50850"/>
    </source>
</evidence>
<proteinExistence type="inferred from homology"/>
<dbReference type="CDD" id="cd08282">
    <property type="entry name" value="PFDH_like"/>
    <property type="match status" value="1"/>
</dbReference>
<evidence type="ECO:0000256" key="1">
    <source>
        <dbReference type="ARBA" id="ARBA00001947"/>
    </source>
</evidence>
<dbReference type="PANTHER" id="PTHR42813">
    <property type="entry name" value="ZINC-TYPE ALCOHOL DEHYDROGENASE-LIKE"/>
    <property type="match status" value="1"/>
</dbReference>
<dbReference type="GO" id="GO:0016491">
    <property type="term" value="F:oxidoreductase activity"/>
    <property type="evidence" value="ECO:0007669"/>
    <property type="project" value="UniProtKB-KW"/>
</dbReference>
<dbReference type="InterPro" id="IPR013149">
    <property type="entry name" value="ADH-like_C"/>
</dbReference>
<dbReference type="EMBL" id="JAGPUO010000005">
    <property type="protein sequence ID" value="KAG5662863.1"/>
    <property type="molecule type" value="Genomic_DNA"/>
</dbReference>
<feature type="transmembrane region" description="Helical" evidence="10">
    <location>
        <begin position="758"/>
        <end position="782"/>
    </location>
</feature>
<evidence type="ECO:0000256" key="3">
    <source>
        <dbReference type="ARBA" id="ARBA00008072"/>
    </source>
</evidence>
<feature type="transmembrane region" description="Helical" evidence="10">
    <location>
        <begin position="628"/>
        <end position="650"/>
    </location>
</feature>
<dbReference type="GO" id="GO:0016020">
    <property type="term" value="C:membrane"/>
    <property type="evidence" value="ECO:0007669"/>
    <property type="project" value="UniProtKB-SubCell"/>
</dbReference>
<dbReference type="PANTHER" id="PTHR42813:SF3">
    <property type="entry name" value="GLUTATHIONE-INDEPENDENT FORMALDEHYDE DEHYDROGENASE"/>
    <property type="match status" value="1"/>
</dbReference>
<dbReference type="SUPFAM" id="SSF103473">
    <property type="entry name" value="MFS general substrate transporter"/>
    <property type="match status" value="1"/>
</dbReference>
<dbReference type="InterPro" id="IPR036259">
    <property type="entry name" value="MFS_trans_sf"/>
</dbReference>
<comment type="caution">
    <text evidence="12">The sequence shown here is derived from an EMBL/GenBank/DDBJ whole genome shotgun (WGS) entry which is preliminary data.</text>
</comment>
<keyword evidence="4 9" id="KW-0479">Metal-binding</keyword>
<organism evidence="12 13">
    <name type="scientific">Fusarium avenaceum</name>
    <dbReference type="NCBI Taxonomy" id="40199"/>
    <lineage>
        <taxon>Eukaryota</taxon>
        <taxon>Fungi</taxon>
        <taxon>Dikarya</taxon>
        <taxon>Ascomycota</taxon>
        <taxon>Pezizomycotina</taxon>
        <taxon>Sordariomycetes</taxon>
        <taxon>Hypocreomycetidae</taxon>
        <taxon>Hypocreales</taxon>
        <taxon>Nectriaceae</taxon>
        <taxon>Fusarium</taxon>
        <taxon>Fusarium tricinctum species complex</taxon>
    </lineage>
</organism>
<dbReference type="GO" id="GO:0022857">
    <property type="term" value="F:transmembrane transporter activity"/>
    <property type="evidence" value="ECO:0007669"/>
    <property type="project" value="InterPro"/>
</dbReference>
<dbReference type="Pfam" id="PF07690">
    <property type="entry name" value="MFS_1"/>
    <property type="match status" value="1"/>
</dbReference>
<dbReference type="Gene3D" id="1.20.1250.20">
    <property type="entry name" value="MFS general substrate transporter like domains"/>
    <property type="match status" value="2"/>
</dbReference>
<evidence type="ECO:0000256" key="8">
    <source>
        <dbReference type="ARBA" id="ARBA00023180"/>
    </source>
</evidence>
<evidence type="ECO:0000256" key="9">
    <source>
        <dbReference type="RuleBase" id="RU361277"/>
    </source>
</evidence>
<dbReference type="InterPro" id="IPR011701">
    <property type="entry name" value="MFS"/>
</dbReference>
<evidence type="ECO:0000256" key="5">
    <source>
        <dbReference type="ARBA" id="ARBA00022833"/>
    </source>
</evidence>
<sequence length="841" mass="89435">MATQTMKAVNYQGPYKVKVQDIELPKLEHPDDVIVKVTTAAICGSDLHMYEGRTAAEPGITFGHENMGIVEQLGEGVTLLKKGDRVVMPFNVADGRCRNCEEGRTAFCTGVNPGFAGGAYGYVAMGPYKGGQAQYIRVPYADFNALKLPAGKEHEADFILLADIFPTGWHGVEISGFRSGESVAVFGAGPVGLMAAYSAVLRGASRVFVVDRVPERLQSAEKIGCTPIDFTKGDAVDMIIKANDGEEVDRSIDAVGYQAVGNGGDKEQPNIVLENMIRVTRACGGLGIPGLYVPSDPGASDEASAKGMISLSFGKLFEKGLTIGTGQCNVKSYNRYLRDLIISGRAKPSFVVSHEINIDEAEVAYEKFDKRIDGYTKVLIHPNGVFTANNIIMATTTSLELASIRSGDDGEESSSINALPPTDRGRGAYTALACCTIAQAPIWGYSVSFGIFQEYYTAHSNLEASPSAIASIGASQTGIMYLMMPLTFIALNRLPHLRKWCGPLGLVITIISLTSSAFVGSVAGLIATQGVLYAIGCSLLFSPISLYMDEWFVERKGFAYGVMWAGKSTVGVAMPFLFNVLLERFGLRATLISWTVASASLTLPTLFFLKPRVEVSRDSRPRPISFAFLGYTSFWMLQFGIIVQSLGYLMPSTYLASYANAIGLPSVTGPILLALFSLASVPGSLIHGMLGDKVSAAKVILVSSFGSALPVFLLWGLSRHISTMVVFVILYGFFAGGFSATWSGALQEVKGDNETIDTSLVFGMLLGGRGLGFVVAGPLSGALISAGSSLAAGDSLGYATKYGPMILCTGITAVLGAWAPICKITKTMGIKGLGKCMRVAV</sequence>
<keyword evidence="10" id="KW-0472">Membrane</keyword>
<dbReference type="PROSITE" id="PS00059">
    <property type="entry name" value="ADH_ZINC"/>
    <property type="match status" value="1"/>
</dbReference>
<dbReference type="InterPro" id="IPR013154">
    <property type="entry name" value="ADH-like_N"/>
</dbReference>
<evidence type="ECO:0000313" key="12">
    <source>
        <dbReference type="EMBL" id="KAG5662863.1"/>
    </source>
</evidence>
<keyword evidence="7" id="KW-0520">NAD</keyword>
<feature type="transmembrane region" description="Helical" evidence="10">
    <location>
        <begin position="587"/>
        <end position="608"/>
    </location>
</feature>
<evidence type="ECO:0000256" key="7">
    <source>
        <dbReference type="ARBA" id="ARBA00023027"/>
    </source>
</evidence>
<dbReference type="Gene3D" id="3.40.50.720">
    <property type="entry name" value="NAD(P)-binding Rossmann-like Domain"/>
    <property type="match status" value="1"/>
</dbReference>
<comment type="cofactor">
    <cofactor evidence="1 9">
        <name>Zn(2+)</name>
        <dbReference type="ChEBI" id="CHEBI:29105"/>
    </cofactor>
</comment>
<dbReference type="Proteomes" id="UP000782241">
    <property type="component" value="Unassembled WGS sequence"/>
</dbReference>
<evidence type="ECO:0000256" key="6">
    <source>
        <dbReference type="ARBA" id="ARBA00023002"/>
    </source>
</evidence>
<accession>A0A9P7KUF8</accession>
<keyword evidence="10" id="KW-0812">Transmembrane</keyword>
<dbReference type="SUPFAM" id="SSF51735">
    <property type="entry name" value="NAD(P)-binding Rossmann-fold domains"/>
    <property type="match status" value="1"/>
</dbReference>
<dbReference type="PROSITE" id="PS50850">
    <property type="entry name" value="MFS"/>
    <property type="match status" value="1"/>
</dbReference>
<evidence type="ECO:0000256" key="4">
    <source>
        <dbReference type="ARBA" id="ARBA00022723"/>
    </source>
</evidence>
<keyword evidence="10" id="KW-1133">Transmembrane helix</keyword>